<evidence type="ECO:0000313" key="5">
    <source>
        <dbReference type="EMBL" id="CEJ93726.1"/>
    </source>
</evidence>
<dbReference type="Gene3D" id="1.25.40.20">
    <property type="entry name" value="Ankyrin repeat-containing domain"/>
    <property type="match status" value="2"/>
</dbReference>
<feature type="domain" description="F-box" evidence="4">
    <location>
        <begin position="1"/>
        <end position="50"/>
    </location>
</feature>
<feature type="repeat" description="ANK" evidence="3">
    <location>
        <begin position="296"/>
        <end position="325"/>
    </location>
</feature>
<keyword evidence="1" id="KW-0677">Repeat</keyword>
<dbReference type="Pfam" id="PF00646">
    <property type="entry name" value="F-box"/>
    <property type="match status" value="1"/>
</dbReference>
<dbReference type="PANTHER" id="PTHR24198">
    <property type="entry name" value="ANKYRIN REPEAT AND PROTEIN KINASE DOMAIN-CONTAINING PROTEIN"/>
    <property type="match status" value="1"/>
</dbReference>
<evidence type="ECO:0000256" key="3">
    <source>
        <dbReference type="PROSITE-ProRule" id="PRU00023"/>
    </source>
</evidence>
<sequence>MLLNLPDELLLCIAAHAPIPTLATLTLLNRRLHAVFDQYLYTHDMLHDDLSLLWAACLNRTSIASKSIAAADSLPPKCRCIAIRHAAINDNPTVLALLLRRLRCSQTQCPHRIWALHEAVDKGYLGVLGVLVDSGQIDIRSPRPDVDESALHRALSRLDFENRSCDVANMLLDLGAVDASNVNQRRGVCQATVLDAACRNDQRAIARRLIAIGADINCVDVHNETPVYIASSGHNLPLLRYLLTCNADPNVLTVRNRTALHFAAAFGQEHSMREVMHLLLAAPSINVNAHTPGFGTALHSAVAHDREMQTQMLLEAGANTELRDEHGMTPLDVARQMQNDRLVAVITAAKDKRRRERMKL</sequence>
<evidence type="ECO:0000256" key="1">
    <source>
        <dbReference type="ARBA" id="ARBA00022737"/>
    </source>
</evidence>
<dbReference type="InterPro" id="IPR001810">
    <property type="entry name" value="F-box_dom"/>
</dbReference>
<protein>
    <recommendedName>
        <fullName evidence="4">F-box domain-containing protein</fullName>
    </recommendedName>
</protein>
<dbReference type="PROSITE" id="PS50181">
    <property type="entry name" value="FBOX"/>
    <property type="match status" value="1"/>
</dbReference>
<dbReference type="SUPFAM" id="SSF48403">
    <property type="entry name" value="Ankyrin repeat"/>
    <property type="match status" value="1"/>
</dbReference>
<evidence type="ECO:0000256" key="2">
    <source>
        <dbReference type="ARBA" id="ARBA00023043"/>
    </source>
</evidence>
<dbReference type="PANTHER" id="PTHR24198:SF165">
    <property type="entry name" value="ANKYRIN REPEAT-CONTAINING PROTEIN-RELATED"/>
    <property type="match status" value="1"/>
</dbReference>
<dbReference type="Proteomes" id="UP000039046">
    <property type="component" value="Unassembled WGS sequence"/>
</dbReference>
<reference evidence="5 6" key="1">
    <citation type="journal article" date="2015" name="Genome Announc.">
        <title>Draft Genome Sequence and Gene Annotation of the Entomopathogenic Fungus Verticillium hemipterigenum.</title>
        <authorList>
            <person name="Horn F."/>
            <person name="Habel A."/>
            <person name="Scharf D.H."/>
            <person name="Dworschak J."/>
            <person name="Brakhage A.A."/>
            <person name="Guthke R."/>
            <person name="Hertweck C."/>
            <person name="Linde J."/>
        </authorList>
    </citation>
    <scope>NUCLEOTIDE SEQUENCE [LARGE SCALE GENOMIC DNA]</scope>
</reference>
<keyword evidence="2 3" id="KW-0040">ANK repeat</keyword>
<accession>A0A0A1T9J7</accession>
<gene>
    <name evidence="5" type="ORF">VHEMI09297</name>
</gene>
<dbReference type="InterPro" id="IPR002110">
    <property type="entry name" value="Ankyrin_rpt"/>
</dbReference>
<dbReference type="SMART" id="SM00248">
    <property type="entry name" value="ANK"/>
    <property type="match status" value="8"/>
</dbReference>
<dbReference type="OrthoDB" id="20872at2759"/>
<dbReference type="PROSITE" id="PS50088">
    <property type="entry name" value="ANK_REPEAT"/>
    <property type="match status" value="1"/>
</dbReference>
<dbReference type="Pfam" id="PF12796">
    <property type="entry name" value="Ank_2"/>
    <property type="match status" value="1"/>
</dbReference>
<dbReference type="InterPro" id="IPR036770">
    <property type="entry name" value="Ankyrin_rpt-contain_sf"/>
</dbReference>
<dbReference type="AlphaFoldDB" id="A0A0A1T9J7"/>
<name>A0A0A1T9J7_9HYPO</name>
<organism evidence="5 6">
    <name type="scientific">[Torrubiella] hemipterigena</name>
    <dbReference type="NCBI Taxonomy" id="1531966"/>
    <lineage>
        <taxon>Eukaryota</taxon>
        <taxon>Fungi</taxon>
        <taxon>Dikarya</taxon>
        <taxon>Ascomycota</taxon>
        <taxon>Pezizomycotina</taxon>
        <taxon>Sordariomycetes</taxon>
        <taxon>Hypocreomycetidae</taxon>
        <taxon>Hypocreales</taxon>
        <taxon>Clavicipitaceae</taxon>
        <taxon>Clavicipitaceae incertae sedis</taxon>
        <taxon>'Torrubiella' clade</taxon>
    </lineage>
</organism>
<evidence type="ECO:0000313" key="6">
    <source>
        <dbReference type="Proteomes" id="UP000039046"/>
    </source>
</evidence>
<dbReference type="STRING" id="1531966.A0A0A1T9J7"/>
<evidence type="ECO:0000259" key="4">
    <source>
        <dbReference type="PROSITE" id="PS50181"/>
    </source>
</evidence>
<proteinExistence type="predicted"/>
<dbReference type="EMBL" id="CDHN01000006">
    <property type="protein sequence ID" value="CEJ93726.1"/>
    <property type="molecule type" value="Genomic_DNA"/>
</dbReference>
<dbReference type="HOGENOM" id="CLU_769838_0_0_1"/>
<keyword evidence="6" id="KW-1185">Reference proteome</keyword>